<dbReference type="EMBL" id="BJWL01000012">
    <property type="protein sequence ID" value="GFY98251.1"/>
    <property type="molecule type" value="Genomic_DNA"/>
</dbReference>
<keyword evidence="1" id="KW-0812">Transmembrane</keyword>
<accession>A0A7J0FHU4</accession>
<organism evidence="2 3">
    <name type="scientific">Actinidia rufa</name>
    <dbReference type="NCBI Taxonomy" id="165716"/>
    <lineage>
        <taxon>Eukaryota</taxon>
        <taxon>Viridiplantae</taxon>
        <taxon>Streptophyta</taxon>
        <taxon>Embryophyta</taxon>
        <taxon>Tracheophyta</taxon>
        <taxon>Spermatophyta</taxon>
        <taxon>Magnoliopsida</taxon>
        <taxon>eudicotyledons</taxon>
        <taxon>Gunneridae</taxon>
        <taxon>Pentapetalae</taxon>
        <taxon>asterids</taxon>
        <taxon>Ericales</taxon>
        <taxon>Actinidiaceae</taxon>
        <taxon>Actinidia</taxon>
    </lineage>
</organism>
<dbReference type="OrthoDB" id="342190at2759"/>
<feature type="transmembrane region" description="Helical" evidence="1">
    <location>
        <begin position="155"/>
        <end position="173"/>
    </location>
</feature>
<keyword evidence="1" id="KW-0472">Membrane</keyword>
<dbReference type="AlphaFoldDB" id="A0A7J0FHU4"/>
<protein>
    <recommendedName>
        <fullName evidence="4">P-loop containing nucleoside triphosphate hydrolases superfamily protein</fullName>
    </recommendedName>
</protein>
<keyword evidence="1" id="KW-1133">Transmembrane helix</keyword>
<comment type="caution">
    <text evidence="2">The sequence shown here is derived from an EMBL/GenBank/DDBJ whole genome shotgun (WGS) entry which is preliminary data.</text>
</comment>
<reference evidence="2 3" key="1">
    <citation type="submission" date="2019-07" db="EMBL/GenBank/DDBJ databases">
        <title>De Novo Assembly of kiwifruit Actinidia rufa.</title>
        <authorList>
            <person name="Sugita-Konishi S."/>
            <person name="Sato K."/>
            <person name="Mori E."/>
            <person name="Abe Y."/>
            <person name="Kisaki G."/>
            <person name="Hamano K."/>
            <person name="Suezawa K."/>
            <person name="Otani M."/>
            <person name="Fukuda T."/>
            <person name="Manabe T."/>
            <person name="Gomi K."/>
            <person name="Tabuchi M."/>
            <person name="Akimitsu K."/>
            <person name="Kataoka I."/>
        </authorList>
    </citation>
    <scope>NUCLEOTIDE SEQUENCE [LARGE SCALE GENOMIC DNA]</scope>
    <source>
        <strain evidence="3">cv. Fuchu</strain>
    </source>
</reference>
<dbReference type="PANTHER" id="PTHR37807:SF4">
    <property type="entry name" value="DC1 DOMAIN-CONTAINING PROTEIN"/>
    <property type="match status" value="1"/>
</dbReference>
<keyword evidence="3" id="KW-1185">Reference proteome</keyword>
<dbReference type="Gene3D" id="3.40.50.300">
    <property type="entry name" value="P-loop containing nucleotide triphosphate hydrolases"/>
    <property type="match status" value="1"/>
</dbReference>
<dbReference type="PANTHER" id="PTHR37807">
    <property type="entry name" value="OS07G0160300 PROTEIN"/>
    <property type="match status" value="1"/>
</dbReference>
<proteinExistence type="predicted"/>
<evidence type="ECO:0008006" key="4">
    <source>
        <dbReference type="Google" id="ProtNLM"/>
    </source>
</evidence>
<evidence type="ECO:0000256" key="1">
    <source>
        <dbReference type="SAM" id="Phobius"/>
    </source>
</evidence>
<evidence type="ECO:0000313" key="3">
    <source>
        <dbReference type="Proteomes" id="UP000585474"/>
    </source>
</evidence>
<dbReference type="Proteomes" id="UP000585474">
    <property type="component" value="Unassembled WGS sequence"/>
</dbReference>
<dbReference type="InterPro" id="IPR027417">
    <property type="entry name" value="P-loop_NTPase"/>
</dbReference>
<name>A0A7J0FHU4_9ERIC</name>
<gene>
    <name evidence="2" type="ORF">Acr_12g0007920</name>
</gene>
<dbReference type="SUPFAM" id="SSF52540">
    <property type="entry name" value="P-loop containing nucleoside triphosphate hydrolases"/>
    <property type="match status" value="1"/>
</dbReference>
<sequence length="225" mass="25450">MDVQKQLLEINMEEQEMMDVSEQLKHSMIMAMKGHPCTGKSTIAHILAGFLGYPLIAQDDLLDCAGDKSFKAICQIAATQLSFRIRVIIDSLLTSQAHRDRQCLEHRALVDQSYKPSSWGDLQKMLGKYEDYDVGAVPKLILDTTKGFNNTQLHTYMYVGVFGFLYLVVRNAVEKNLEMRWRRRREAEELCRKELFDVLNEQVQAPNRGTCSASGAAVNATAKNS</sequence>
<evidence type="ECO:0000313" key="2">
    <source>
        <dbReference type="EMBL" id="GFY98251.1"/>
    </source>
</evidence>